<feature type="signal peptide" evidence="1">
    <location>
        <begin position="1"/>
        <end position="29"/>
    </location>
</feature>
<organism evidence="3 4">
    <name type="scientific">Streptomyces poriferorum</name>
    <dbReference type="NCBI Taxonomy" id="2798799"/>
    <lineage>
        <taxon>Bacteria</taxon>
        <taxon>Bacillati</taxon>
        <taxon>Actinomycetota</taxon>
        <taxon>Actinomycetes</taxon>
        <taxon>Kitasatosporales</taxon>
        <taxon>Streptomycetaceae</taxon>
        <taxon>Streptomyces</taxon>
    </lineage>
</organism>
<protein>
    <submittedName>
        <fullName evidence="3">Peptidoglycan-binding domain-containing protein</fullName>
    </submittedName>
</protein>
<dbReference type="Proteomes" id="UP001235744">
    <property type="component" value="Chromosome"/>
</dbReference>
<evidence type="ECO:0000313" key="3">
    <source>
        <dbReference type="EMBL" id="WLQ54479.1"/>
    </source>
</evidence>
<feature type="chain" id="PRO_5045505594" evidence="1">
    <location>
        <begin position="30"/>
        <end position="120"/>
    </location>
</feature>
<dbReference type="RefSeq" id="WP_306105662.1">
    <property type="nucleotide sequence ID" value="NZ_CP120988.1"/>
</dbReference>
<reference evidence="3 4" key="1">
    <citation type="submission" date="2023-03" db="EMBL/GenBank/DDBJ databases">
        <title>Isolation and description of six Streptomyces strains from soil environments, able to metabolize different microbial glucans.</title>
        <authorList>
            <person name="Widen T."/>
            <person name="Larsbrink J."/>
        </authorList>
    </citation>
    <scope>NUCLEOTIDE SEQUENCE [LARGE SCALE GENOMIC DNA]</scope>
    <source>
        <strain evidence="3 4">Alt2</strain>
    </source>
</reference>
<dbReference type="Pfam" id="PF01471">
    <property type="entry name" value="PG_binding_1"/>
    <property type="match status" value="1"/>
</dbReference>
<proteinExistence type="predicted"/>
<name>A0ABY9IJ75_9ACTN</name>
<dbReference type="InterPro" id="IPR036366">
    <property type="entry name" value="PGBDSf"/>
</dbReference>
<dbReference type="SUPFAM" id="SSF47090">
    <property type="entry name" value="PGBD-like"/>
    <property type="match status" value="1"/>
</dbReference>
<sequence length="120" mass="12122">MRRTRSVFATLAVAAAAAATLALPGSATAAAPAPAAVTSGGVSVLGMCNYSGSHPEISSGDSGAVVAHAQCLLRNVWGYKDVAVDGQFGPTTTTYVKKAQDACDITQDGIVGPKTWDCLH</sequence>
<keyword evidence="1" id="KW-0732">Signal</keyword>
<dbReference type="InterPro" id="IPR036365">
    <property type="entry name" value="PGBD-like_sf"/>
</dbReference>
<evidence type="ECO:0000259" key="2">
    <source>
        <dbReference type="Pfam" id="PF01471"/>
    </source>
</evidence>
<feature type="domain" description="Peptidoglycan binding-like" evidence="2">
    <location>
        <begin position="63"/>
        <end position="119"/>
    </location>
</feature>
<keyword evidence="4" id="KW-1185">Reference proteome</keyword>
<evidence type="ECO:0000313" key="4">
    <source>
        <dbReference type="Proteomes" id="UP001235744"/>
    </source>
</evidence>
<gene>
    <name evidence="3" type="ORF">P8A19_03025</name>
</gene>
<accession>A0ABY9IJ75</accession>
<evidence type="ECO:0000256" key="1">
    <source>
        <dbReference type="SAM" id="SignalP"/>
    </source>
</evidence>
<dbReference type="Gene3D" id="1.10.101.10">
    <property type="entry name" value="PGBD-like superfamily/PGBD"/>
    <property type="match status" value="1"/>
</dbReference>
<dbReference type="InterPro" id="IPR002477">
    <property type="entry name" value="Peptidoglycan-bd-like"/>
</dbReference>
<dbReference type="EMBL" id="CP120988">
    <property type="protein sequence ID" value="WLQ54479.1"/>
    <property type="molecule type" value="Genomic_DNA"/>
</dbReference>